<feature type="transmembrane region" description="Helical" evidence="1">
    <location>
        <begin position="143"/>
        <end position="162"/>
    </location>
</feature>
<comment type="caution">
    <text evidence="3">The sequence shown here is derived from an EMBL/GenBank/DDBJ whole genome shotgun (WGS) entry which is preliminary data.</text>
</comment>
<dbReference type="InterPro" id="IPR052756">
    <property type="entry name" value="Alkyne_AA_exporter"/>
</dbReference>
<organism evidence="3 4">
    <name type="scientific">Deinococcus depolymerans</name>
    <dbReference type="NCBI Taxonomy" id="392408"/>
    <lineage>
        <taxon>Bacteria</taxon>
        <taxon>Thermotogati</taxon>
        <taxon>Deinococcota</taxon>
        <taxon>Deinococci</taxon>
        <taxon>Deinococcales</taxon>
        <taxon>Deinococcaceae</taxon>
        <taxon>Deinococcus</taxon>
    </lineage>
</organism>
<dbReference type="InterPro" id="IPR000620">
    <property type="entry name" value="EamA_dom"/>
</dbReference>
<protein>
    <submittedName>
        <fullName evidence="3">DMT family transporter</fullName>
    </submittedName>
</protein>
<feature type="domain" description="EamA" evidence="2">
    <location>
        <begin position="59"/>
        <end position="188"/>
    </location>
</feature>
<feature type="transmembrane region" description="Helical" evidence="1">
    <location>
        <begin position="197"/>
        <end position="216"/>
    </location>
</feature>
<reference evidence="4" key="1">
    <citation type="journal article" date="2019" name="Int. J. Syst. Evol. Microbiol.">
        <title>The Global Catalogue of Microorganisms (GCM) 10K type strain sequencing project: providing services to taxonomists for standard genome sequencing and annotation.</title>
        <authorList>
            <consortium name="The Broad Institute Genomics Platform"/>
            <consortium name="The Broad Institute Genome Sequencing Center for Infectious Disease"/>
            <person name="Wu L."/>
            <person name="Ma J."/>
        </authorList>
    </citation>
    <scope>NUCLEOTIDE SEQUENCE [LARGE SCALE GENOMIC DNA]</scope>
    <source>
        <strain evidence="4">JCM 14368</strain>
    </source>
</reference>
<name>A0ABP3LPE5_9DEIO</name>
<feature type="transmembrane region" description="Helical" evidence="1">
    <location>
        <begin position="87"/>
        <end position="105"/>
    </location>
</feature>
<feature type="transmembrane region" description="Helical" evidence="1">
    <location>
        <begin position="258"/>
        <end position="279"/>
    </location>
</feature>
<feature type="transmembrane region" description="Helical" evidence="1">
    <location>
        <begin position="53"/>
        <end position="75"/>
    </location>
</feature>
<dbReference type="Pfam" id="PF00892">
    <property type="entry name" value="EamA"/>
    <property type="match status" value="2"/>
</dbReference>
<dbReference type="PANTHER" id="PTHR12715">
    <property type="entry name" value="TRANSPORTER, DRUG/METABOLITE EXPORTER FAMILY"/>
    <property type="match status" value="1"/>
</dbReference>
<feature type="transmembrane region" description="Helical" evidence="1">
    <location>
        <begin position="228"/>
        <end position="246"/>
    </location>
</feature>
<feature type="transmembrane region" description="Helical" evidence="1">
    <location>
        <begin position="286"/>
        <end position="310"/>
    </location>
</feature>
<keyword evidence="1" id="KW-0812">Transmembrane</keyword>
<feature type="transmembrane region" description="Helical" evidence="1">
    <location>
        <begin position="316"/>
        <end position="334"/>
    </location>
</feature>
<dbReference type="PANTHER" id="PTHR12715:SF4">
    <property type="entry name" value="EAMA DOMAIN-CONTAINING PROTEIN"/>
    <property type="match status" value="1"/>
</dbReference>
<accession>A0ABP3LPE5</accession>
<feature type="transmembrane region" description="Helical" evidence="1">
    <location>
        <begin position="169"/>
        <end position="191"/>
    </location>
</feature>
<feature type="domain" description="EamA" evidence="2">
    <location>
        <begin position="199"/>
        <end position="333"/>
    </location>
</feature>
<keyword evidence="4" id="KW-1185">Reference proteome</keyword>
<evidence type="ECO:0000313" key="3">
    <source>
        <dbReference type="EMBL" id="GAA0503194.1"/>
    </source>
</evidence>
<keyword evidence="1" id="KW-1133">Transmembrane helix</keyword>
<keyword evidence="1" id="KW-0472">Membrane</keyword>
<gene>
    <name evidence="3" type="ORF">GCM10008937_08440</name>
</gene>
<dbReference type="Proteomes" id="UP001500191">
    <property type="component" value="Unassembled WGS sequence"/>
</dbReference>
<dbReference type="InterPro" id="IPR037185">
    <property type="entry name" value="EmrE-like"/>
</dbReference>
<dbReference type="SUPFAM" id="SSF103481">
    <property type="entry name" value="Multidrug resistance efflux transporter EmrE"/>
    <property type="match status" value="2"/>
</dbReference>
<evidence type="ECO:0000259" key="2">
    <source>
        <dbReference type="Pfam" id="PF00892"/>
    </source>
</evidence>
<evidence type="ECO:0000313" key="4">
    <source>
        <dbReference type="Proteomes" id="UP001500191"/>
    </source>
</evidence>
<evidence type="ECO:0000256" key="1">
    <source>
        <dbReference type="SAM" id="Phobius"/>
    </source>
</evidence>
<dbReference type="EMBL" id="BAAADB010000006">
    <property type="protein sequence ID" value="GAA0503194.1"/>
    <property type="molecule type" value="Genomic_DNA"/>
</dbReference>
<sequence length="342" mass="35719">MGLTAFGAFILAHAPRAGHVRRPNGRPWNVHSLRVRLVGYPALMRSSPAAARLDALSLAAILVTIVFWASAFAGIRAGLDAFSPGHVTLYRFLVASAALGVYALAARIPVPPVADLARIAALSFSGITLYHVCLNYGEVSVPAGTASLIIAAGPVITALLATRFGGERLNALGWAGTLVSLGGVVLILLGGGQDLSFTRGALLILAAAVFTSVYFVFQKPLLSRMNPLHFTVWSLMLGTVPMLAFLPGFGTELRAAPLGAHLAMVYIGLFPAALAYLTWTFALARVGAGVTTSFLYVSPVFAVLIAWAWLGEVPTLVTLLGGLIAVAGVVLVNTRGRPAVRA</sequence>
<proteinExistence type="predicted"/>